<proteinExistence type="predicted"/>
<keyword evidence="2" id="KW-1185">Reference proteome</keyword>
<dbReference type="Proteomes" id="UP001152562">
    <property type="component" value="Unassembled WGS sequence"/>
</dbReference>
<gene>
    <name evidence="1" type="ORF">PIBRA_LOCUS10643</name>
</gene>
<sequence>MEAKILLGVTLSPKKRHHRKPDTVYCNFFSSPELFYILRENYGIFALGTIVFEELMKLFPEKGNQEDGEKGVIRIDMR</sequence>
<comment type="caution">
    <text evidence="1">The sequence shown here is derived from an EMBL/GenBank/DDBJ whole genome shotgun (WGS) entry which is preliminary data.</text>
</comment>
<accession>A0A9P0XGY4</accession>
<name>A0A9P0XGY4_PIEBR</name>
<evidence type="ECO:0000313" key="2">
    <source>
        <dbReference type="Proteomes" id="UP001152562"/>
    </source>
</evidence>
<evidence type="ECO:0000313" key="1">
    <source>
        <dbReference type="EMBL" id="CAH4034460.1"/>
    </source>
</evidence>
<dbReference type="AlphaFoldDB" id="A0A9P0XGY4"/>
<protein>
    <submittedName>
        <fullName evidence="1">Uncharacterized protein</fullName>
    </submittedName>
</protein>
<organism evidence="1 2">
    <name type="scientific">Pieris brassicae</name>
    <name type="common">White butterfly</name>
    <name type="synonym">Large white butterfly</name>
    <dbReference type="NCBI Taxonomy" id="7116"/>
    <lineage>
        <taxon>Eukaryota</taxon>
        <taxon>Metazoa</taxon>
        <taxon>Ecdysozoa</taxon>
        <taxon>Arthropoda</taxon>
        <taxon>Hexapoda</taxon>
        <taxon>Insecta</taxon>
        <taxon>Pterygota</taxon>
        <taxon>Neoptera</taxon>
        <taxon>Endopterygota</taxon>
        <taxon>Lepidoptera</taxon>
        <taxon>Glossata</taxon>
        <taxon>Ditrysia</taxon>
        <taxon>Papilionoidea</taxon>
        <taxon>Pieridae</taxon>
        <taxon>Pierinae</taxon>
        <taxon>Pieris</taxon>
    </lineage>
</organism>
<reference evidence="1" key="1">
    <citation type="submission" date="2022-05" db="EMBL/GenBank/DDBJ databases">
        <authorList>
            <person name="Okamura Y."/>
        </authorList>
    </citation>
    <scope>NUCLEOTIDE SEQUENCE</scope>
</reference>
<dbReference type="EMBL" id="CALOZG010000040">
    <property type="protein sequence ID" value="CAH4034460.1"/>
    <property type="molecule type" value="Genomic_DNA"/>
</dbReference>